<dbReference type="PANTHER" id="PTHR43861">
    <property type="entry name" value="TRANS-ACONITATE 2-METHYLTRANSFERASE-RELATED"/>
    <property type="match status" value="1"/>
</dbReference>
<keyword evidence="3" id="KW-0489">Methyltransferase</keyword>
<dbReference type="CDD" id="cd02440">
    <property type="entry name" value="AdoMet_MTases"/>
    <property type="match status" value="1"/>
</dbReference>
<dbReference type="GO" id="GO:0032259">
    <property type="term" value="P:methylation"/>
    <property type="evidence" value="ECO:0007669"/>
    <property type="project" value="UniProtKB-KW"/>
</dbReference>
<dbReference type="GO" id="GO:0008757">
    <property type="term" value="F:S-adenosylmethionine-dependent methyltransferase activity"/>
    <property type="evidence" value="ECO:0007669"/>
    <property type="project" value="InterPro"/>
</dbReference>
<dbReference type="InterPro" id="IPR029063">
    <property type="entry name" value="SAM-dependent_MTases_sf"/>
</dbReference>
<dbReference type="AlphaFoldDB" id="A0A520RY64"/>
<keyword evidence="3" id="KW-0808">Transferase</keyword>
<protein>
    <submittedName>
        <fullName evidence="3">Class I SAM-dependent methyltransferase</fullName>
    </submittedName>
</protein>
<dbReference type="Gene3D" id="3.40.50.150">
    <property type="entry name" value="Vaccinia Virus protein VP39"/>
    <property type="match status" value="1"/>
</dbReference>
<dbReference type="InterPro" id="IPR013216">
    <property type="entry name" value="Methyltransf_11"/>
</dbReference>
<dbReference type="PANTHER" id="PTHR43861:SF1">
    <property type="entry name" value="TRANS-ACONITATE 2-METHYLTRANSFERASE"/>
    <property type="match status" value="1"/>
</dbReference>
<dbReference type="SUPFAM" id="SSF53335">
    <property type="entry name" value="S-adenosyl-L-methionine-dependent methyltransferases"/>
    <property type="match status" value="1"/>
</dbReference>
<feature type="compositionally biased region" description="Polar residues" evidence="1">
    <location>
        <begin position="10"/>
        <end position="25"/>
    </location>
</feature>
<reference evidence="3 4" key="1">
    <citation type="submission" date="2019-02" db="EMBL/GenBank/DDBJ databases">
        <title>Prokaryotic population dynamics and viral predation in marine succession experiment using metagenomics: the confinement effect.</title>
        <authorList>
            <person name="Haro-Moreno J.M."/>
            <person name="Rodriguez-Valera F."/>
            <person name="Lopez-Perez M."/>
        </authorList>
    </citation>
    <scope>NUCLEOTIDE SEQUENCE [LARGE SCALE GENOMIC DNA]</scope>
    <source>
        <strain evidence="3">MED-G158</strain>
    </source>
</reference>
<name>A0A520RY64_9GAMM</name>
<evidence type="ECO:0000259" key="2">
    <source>
        <dbReference type="Pfam" id="PF08241"/>
    </source>
</evidence>
<evidence type="ECO:0000256" key="1">
    <source>
        <dbReference type="SAM" id="MobiDB-lite"/>
    </source>
</evidence>
<comment type="caution">
    <text evidence="3">The sequence shown here is derived from an EMBL/GenBank/DDBJ whole genome shotgun (WGS) entry which is preliminary data.</text>
</comment>
<organism evidence="3 4">
    <name type="scientific">OM182 bacterium</name>
    <dbReference type="NCBI Taxonomy" id="2510334"/>
    <lineage>
        <taxon>Bacteria</taxon>
        <taxon>Pseudomonadati</taxon>
        <taxon>Pseudomonadota</taxon>
        <taxon>Gammaproteobacteria</taxon>
        <taxon>OMG group</taxon>
        <taxon>OM182 clade</taxon>
    </lineage>
</organism>
<proteinExistence type="predicted"/>
<evidence type="ECO:0000313" key="4">
    <source>
        <dbReference type="Proteomes" id="UP000320404"/>
    </source>
</evidence>
<feature type="domain" description="Methyltransferase type 11" evidence="2">
    <location>
        <begin position="102"/>
        <end position="201"/>
    </location>
</feature>
<dbReference type="Proteomes" id="UP000320404">
    <property type="component" value="Unassembled WGS sequence"/>
</dbReference>
<sequence>MTADVHSAKNETGGNASAQPASQTDVDSKVADYWDEHTDESFHGETYWLANPEINRRNQLMAAGGRDYPSWVNFSVEHFLGKGTLLDQLFKSQPRKPVDCVLSIGCGDGALERHLASINTAKCIEGIDLAPKRIEIAREEARNAGVEDLLHYSVCNVETSDFPSKKYDAIYFNSSLHHMSDLDTILSRCHAALQRGGYLFVNEYIGPNRMAYSDREKEAMQGVFQMIPAKYRISHAEHDRGQVRSHVYFPDPQEVERVDPSEAIHSEEIMDAINRHFHVEEFNFTGGTLLQYMLQDIAGNFRQDDPESIKMLDLIFTIEKNLVDSGDLLPHFAMIIAKR</sequence>
<gene>
    <name evidence="3" type="ORF">EVA69_04770</name>
</gene>
<evidence type="ECO:0000313" key="3">
    <source>
        <dbReference type="EMBL" id="RZO75114.1"/>
    </source>
</evidence>
<dbReference type="EMBL" id="SHAH01000069">
    <property type="protein sequence ID" value="RZO75114.1"/>
    <property type="molecule type" value="Genomic_DNA"/>
</dbReference>
<dbReference type="Pfam" id="PF08241">
    <property type="entry name" value="Methyltransf_11"/>
    <property type="match status" value="1"/>
</dbReference>
<feature type="region of interest" description="Disordered" evidence="1">
    <location>
        <begin position="1"/>
        <end position="28"/>
    </location>
</feature>
<accession>A0A520RY64</accession>